<proteinExistence type="predicted"/>
<comment type="caution">
    <text evidence="2">The sequence shown here is derived from an EMBL/GenBank/DDBJ whole genome shotgun (WGS) entry which is preliminary data.</text>
</comment>
<evidence type="ECO:0000313" key="2">
    <source>
        <dbReference type="EMBL" id="KAH1169978.1"/>
    </source>
</evidence>
<dbReference type="AlphaFoldDB" id="A0A9D4ATA0"/>
<dbReference type="EMBL" id="JAHDVG010000484">
    <property type="protein sequence ID" value="KAH1169978.1"/>
    <property type="molecule type" value="Genomic_DNA"/>
</dbReference>
<name>A0A9D4ATA0_9SAUR</name>
<sequence length="177" mass="18889">MYNPSSEPSCHVPATFSGLAGCCHHHPAPAAHPKNRYCSHSCGPTPTTPGSDWGVGDTLGPSSCCSSVAEFSSRAPSRNRCSSQLSTRKGTWTLGKVLNWDRGVPRTNCMPCACLAHGREKPLLPARHIPTCSTRDRLSPPLCHLHYCPIQPMGGGEAPSSMYHSQKGSLLLRKGGT</sequence>
<evidence type="ECO:0000256" key="1">
    <source>
        <dbReference type="SAM" id="MobiDB-lite"/>
    </source>
</evidence>
<keyword evidence="3" id="KW-1185">Reference proteome</keyword>
<accession>A0A9D4ATA0</accession>
<reference evidence="2" key="1">
    <citation type="submission" date="2021-09" db="EMBL/GenBank/DDBJ databases">
        <title>The genome of Mauremys mutica provides insights into the evolution of semi-aquatic lifestyle.</title>
        <authorList>
            <person name="Gong S."/>
            <person name="Gao Y."/>
        </authorList>
    </citation>
    <scope>NUCLEOTIDE SEQUENCE</scope>
    <source>
        <strain evidence="2">MM-2020</strain>
        <tissue evidence="2">Muscle</tissue>
    </source>
</reference>
<organism evidence="2 3">
    <name type="scientific">Mauremys mutica</name>
    <name type="common">yellowpond turtle</name>
    <dbReference type="NCBI Taxonomy" id="74926"/>
    <lineage>
        <taxon>Eukaryota</taxon>
        <taxon>Metazoa</taxon>
        <taxon>Chordata</taxon>
        <taxon>Craniata</taxon>
        <taxon>Vertebrata</taxon>
        <taxon>Euteleostomi</taxon>
        <taxon>Archelosauria</taxon>
        <taxon>Testudinata</taxon>
        <taxon>Testudines</taxon>
        <taxon>Cryptodira</taxon>
        <taxon>Durocryptodira</taxon>
        <taxon>Testudinoidea</taxon>
        <taxon>Geoemydidae</taxon>
        <taxon>Geoemydinae</taxon>
        <taxon>Mauremys</taxon>
    </lineage>
</organism>
<feature type="region of interest" description="Disordered" evidence="1">
    <location>
        <begin position="158"/>
        <end position="177"/>
    </location>
</feature>
<protein>
    <submittedName>
        <fullName evidence="2">Uncharacterized protein</fullName>
    </submittedName>
</protein>
<evidence type="ECO:0000313" key="3">
    <source>
        <dbReference type="Proteomes" id="UP000827986"/>
    </source>
</evidence>
<gene>
    <name evidence="2" type="ORF">KIL84_000963</name>
</gene>
<dbReference type="Proteomes" id="UP000827986">
    <property type="component" value="Unassembled WGS sequence"/>
</dbReference>